<gene>
    <name evidence="1" type="ORF">AB4922_08450</name>
</gene>
<dbReference type="InterPro" id="IPR036170">
    <property type="entry name" value="YezG-like_sf"/>
</dbReference>
<evidence type="ECO:0000313" key="1">
    <source>
        <dbReference type="EMBL" id="XDL62964.1"/>
    </source>
</evidence>
<dbReference type="SUPFAM" id="SSF160424">
    <property type="entry name" value="BH3703-like"/>
    <property type="match status" value="1"/>
</dbReference>
<dbReference type="Gene3D" id="3.30.500.20">
    <property type="entry name" value="BH3703-like domains"/>
    <property type="match status" value="1"/>
</dbReference>
<protein>
    <submittedName>
        <fullName evidence="1">Immunity protein YezG family protein</fullName>
    </submittedName>
</protein>
<dbReference type="AlphaFoldDB" id="A0AB39J2N5"/>
<dbReference type="InterPro" id="IPR006728">
    <property type="entry name" value="YezG-like"/>
</dbReference>
<sequence>MENITIDSIYQKIAELIHDNIPVEWEKIRMYTEVVKHEAEITFYFRKKGDKEFIYGHNIPKLFNISRSIYMDFLVELTRLFRQLKTFYEKNNYGSWTNLTLEMEHSGKFSIEYGYEDIFSLGIDGDQRIAVWEYETFGFLPEDEEDKEAVLNYLKNKEENRK</sequence>
<proteinExistence type="predicted"/>
<dbReference type="RefSeq" id="WP_035700881.1">
    <property type="nucleotide sequence ID" value="NZ_CP162911.1"/>
</dbReference>
<organism evidence="1">
    <name type="scientific">Bacillus aerius</name>
    <dbReference type="NCBI Taxonomy" id="293388"/>
    <lineage>
        <taxon>Bacteria</taxon>
        <taxon>Bacillati</taxon>
        <taxon>Bacillota</taxon>
        <taxon>Bacilli</taxon>
        <taxon>Bacillales</taxon>
        <taxon>Bacillaceae</taxon>
        <taxon>Bacillus</taxon>
    </lineage>
</organism>
<dbReference type="EMBL" id="CP162911">
    <property type="protein sequence ID" value="XDL62964.1"/>
    <property type="molecule type" value="Genomic_DNA"/>
</dbReference>
<dbReference type="Pfam" id="PF04634">
    <property type="entry name" value="YezG-like"/>
    <property type="match status" value="1"/>
</dbReference>
<accession>A0AB39J2N5</accession>
<dbReference type="NCBIfam" id="TIGR01741">
    <property type="entry name" value="staph_tand_hypo"/>
    <property type="match status" value="1"/>
</dbReference>
<name>A0AB39J2N5_9BACI</name>
<reference evidence="1" key="1">
    <citation type="submission" date="2024-07" db="EMBL/GenBank/DDBJ databases">
        <authorList>
            <person name="Wang K."/>
            <person name="Liang S."/>
            <person name="Wang S."/>
        </authorList>
    </citation>
    <scope>NUCLEOTIDE SEQUENCE</scope>
    <source>
        <strain evidence="1">KW1</strain>
    </source>
</reference>